<dbReference type="EnsemblMetazoa" id="XM_001607356">
    <property type="protein sequence ID" value="XP_001607406"/>
    <property type="gene ID" value="LOC100123712"/>
</dbReference>
<dbReference type="OrthoDB" id="2544694at2759"/>
<dbReference type="KEGG" id="nvi:100123712"/>
<evidence type="ECO:0000259" key="6">
    <source>
        <dbReference type="PROSITE" id="PS50850"/>
    </source>
</evidence>
<feature type="transmembrane region" description="Helical" evidence="5">
    <location>
        <begin position="418"/>
        <end position="435"/>
    </location>
</feature>
<dbReference type="GO" id="GO:0022857">
    <property type="term" value="F:transmembrane transporter activity"/>
    <property type="evidence" value="ECO:0007669"/>
    <property type="project" value="InterPro"/>
</dbReference>
<feature type="transmembrane region" description="Helical" evidence="5">
    <location>
        <begin position="358"/>
        <end position="375"/>
    </location>
</feature>
<dbReference type="PROSITE" id="PS00216">
    <property type="entry name" value="SUGAR_TRANSPORT_1"/>
    <property type="match status" value="1"/>
</dbReference>
<dbReference type="InterPro" id="IPR020846">
    <property type="entry name" value="MFS_dom"/>
</dbReference>
<protein>
    <recommendedName>
        <fullName evidence="6">Major facilitator superfamily (MFS) profile domain-containing protein</fullName>
    </recommendedName>
</protein>
<dbReference type="InterPro" id="IPR036259">
    <property type="entry name" value="MFS_trans_sf"/>
</dbReference>
<dbReference type="RefSeq" id="XP_001607406.2">
    <property type="nucleotide sequence ID" value="XM_001607356.6"/>
</dbReference>
<dbReference type="SMR" id="A0A7M7LMQ8"/>
<dbReference type="InterPro" id="IPR005829">
    <property type="entry name" value="Sugar_transporter_CS"/>
</dbReference>
<feature type="transmembrane region" description="Helical" evidence="5">
    <location>
        <begin position="475"/>
        <end position="495"/>
    </location>
</feature>
<dbReference type="GeneID" id="100123712"/>
<keyword evidence="2 5" id="KW-0812">Transmembrane</keyword>
<organism evidence="7 8">
    <name type="scientific">Nasonia vitripennis</name>
    <name type="common">Parasitic wasp</name>
    <dbReference type="NCBI Taxonomy" id="7425"/>
    <lineage>
        <taxon>Eukaryota</taxon>
        <taxon>Metazoa</taxon>
        <taxon>Ecdysozoa</taxon>
        <taxon>Arthropoda</taxon>
        <taxon>Hexapoda</taxon>
        <taxon>Insecta</taxon>
        <taxon>Pterygota</taxon>
        <taxon>Neoptera</taxon>
        <taxon>Endopterygota</taxon>
        <taxon>Hymenoptera</taxon>
        <taxon>Apocrita</taxon>
        <taxon>Proctotrupomorpha</taxon>
        <taxon>Chalcidoidea</taxon>
        <taxon>Pteromalidae</taxon>
        <taxon>Pteromalinae</taxon>
        <taxon>Nasonia</taxon>
    </lineage>
</organism>
<dbReference type="AlphaFoldDB" id="A0A7M7LMQ8"/>
<evidence type="ECO:0000256" key="2">
    <source>
        <dbReference type="ARBA" id="ARBA00022692"/>
    </source>
</evidence>
<feature type="transmembrane region" description="Helical" evidence="5">
    <location>
        <begin position="239"/>
        <end position="261"/>
    </location>
</feature>
<evidence type="ECO:0000256" key="3">
    <source>
        <dbReference type="ARBA" id="ARBA00022989"/>
    </source>
</evidence>
<dbReference type="SUPFAM" id="SSF103473">
    <property type="entry name" value="MFS general substrate transporter"/>
    <property type="match status" value="1"/>
</dbReference>
<dbReference type="Pfam" id="PF00083">
    <property type="entry name" value="Sugar_tr"/>
    <property type="match status" value="1"/>
</dbReference>
<proteinExistence type="predicted"/>
<evidence type="ECO:0000256" key="1">
    <source>
        <dbReference type="ARBA" id="ARBA00004141"/>
    </source>
</evidence>
<evidence type="ECO:0000313" key="7">
    <source>
        <dbReference type="EnsemblMetazoa" id="XP_001607406"/>
    </source>
</evidence>
<feature type="transmembrane region" description="Helical" evidence="5">
    <location>
        <begin position="27"/>
        <end position="45"/>
    </location>
</feature>
<dbReference type="GO" id="GO:0016020">
    <property type="term" value="C:membrane"/>
    <property type="evidence" value="ECO:0007669"/>
    <property type="project" value="UniProtKB-SubCell"/>
</dbReference>
<dbReference type="InterPro" id="IPR005828">
    <property type="entry name" value="MFS_sugar_transport-like"/>
</dbReference>
<feature type="transmembrane region" description="Helical" evidence="5">
    <location>
        <begin position="181"/>
        <end position="200"/>
    </location>
</feature>
<dbReference type="PROSITE" id="PS50850">
    <property type="entry name" value="MFS"/>
    <property type="match status" value="1"/>
</dbReference>
<dbReference type="InParanoid" id="A0A7M7LMQ8"/>
<feature type="transmembrane region" description="Helical" evidence="5">
    <location>
        <begin position="206"/>
        <end position="227"/>
    </location>
</feature>
<comment type="subcellular location">
    <subcellularLocation>
        <location evidence="1">Membrane</location>
        <topology evidence="1">Multi-pass membrane protein</topology>
    </subcellularLocation>
</comment>
<feature type="transmembrane region" description="Helical" evidence="5">
    <location>
        <begin position="267"/>
        <end position="285"/>
    </location>
</feature>
<keyword evidence="3 5" id="KW-1133">Transmembrane helix</keyword>
<dbReference type="Proteomes" id="UP000002358">
    <property type="component" value="Chromosome 2"/>
</dbReference>
<feature type="transmembrane region" description="Helical" evidence="5">
    <location>
        <begin position="501"/>
        <end position="524"/>
    </location>
</feature>
<dbReference type="Gene3D" id="1.20.1250.20">
    <property type="entry name" value="MFS general substrate transporter like domains"/>
    <property type="match status" value="1"/>
</dbReference>
<feature type="transmembrane region" description="Helical" evidence="5">
    <location>
        <begin position="387"/>
        <end position="411"/>
    </location>
</feature>
<keyword evidence="4 5" id="KW-0472">Membrane</keyword>
<evidence type="ECO:0000256" key="5">
    <source>
        <dbReference type="SAM" id="Phobius"/>
    </source>
</evidence>
<accession>A0A7M7LMQ8</accession>
<dbReference type="PANTHER" id="PTHR24064">
    <property type="entry name" value="SOLUTE CARRIER FAMILY 22 MEMBER"/>
    <property type="match status" value="1"/>
</dbReference>
<evidence type="ECO:0000256" key="4">
    <source>
        <dbReference type="ARBA" id="ARBA00023136"/>
    </source>
</evidence>
<feature type="domain" description="Major facilitator superfamily (MFS) profile" evidence="6">
    <location>
        <begin position="32"/>
        <end position="529"/>
    </location>
</feature>
<sequence>MDAPPGNVGPIEDPLTTALDKLGQGSGFLWMIFFFLMFPTIFSGMHSNTYIFIAEIPTHWCAVPELTQANWTAEQIRNISAVGSGPSWCSKYDYDYSHLAEIGFEESLKYAEKHHESVGSVECAEYNYADDVGRKSMVEEWDLVCKRAPQRATTHMALSLGKLIGAGVLGVSADRYGRRTIYVFGIVLFVVAGPASAYVLSYWGFVVLRLLTGVCFSAIQFSSLTTLTEVAGSTHRQWMGIAFNCGFASGSIFVAGISYLASEWRQVQVATSLPSLILLLFMWFMPESPRWLISRGRRKEARAILEKFHGPIKEDDPRQEAVRSATVEQSKSEKTSLLSDQIRGLRMMFSHRELRKRAMISYFAWMTASLTYYALALNVDNIAVDYYLYAVLLGVTEIPAYLVPTPILMLLGRRQASSALFIISGLLLLTILSISREATAVLVTASLVARFCLSAAYGVFILYTSEFFPTISRNSALGSSSAMAHVGSIIAPYSVVVLGELAWWGPSTLCGALALIAGFTCLALPETRNRPLADTVEEEVAEGRGNVSFSKSFKCARSW</sequence>
<keyword evidence="8" id="KW-1185">Reference proteome</keyword>
<evidence type="ECO:0000313" key="8">
    <source>
        <dbReference type="Proteomes" id="UP000002358"/>
    </source>
</evidence>
<feature type="transmembrane region" description="Helical" evidence="5">
    <location>
        <begin position="441"/>
        <end position="463"/>
    </location>
</feature>
<name>A0A7M7LMQ8_NASVI</name>
<reference evidence="7" key="1">
    <citation type="submission" date="2021-01" db="UniProtKB">
        <authorList>
            <consortium name="EnsemblMetazoa"/>
        </authorList>
    </citation>
    <scope>IDENTIFICATION</scope>
</reference>